<proteinExistence type="predicted"/>
<dbReference type="Proteomes" id="UP000798662">
    <property type="component" value="Chromosome 2"/>
</dbReference>
<dbReference type="EMBL" id="CM020619">
    <property type="protein sequence ID" value="KAK1863061.1"/>
    <property type="molecule type" value="Genomic_DNA"/>
</dbReference>
<comment type="caution">
    <text evidence="1">The sequence shown here is derived from an EMBL/GenBank/DDBJ whole genome shotgun (WGS) entry which is preliminary data.</text>
</comment>
<organism evidence="1 2">
    <name type="scientific">Pyropia yezoensis</name>
    <name type="common">Susabi-nori</name>
    <name type="synonym">Porphyra yezoensis</name>
    <dbReference type="NCBI Taxonomy" id="2788"/>
    <lineage>
        <taxon>Eukaryota</taxon>
        <taxon>Rhodophyta</taxon>
        <taxon>Bangiophyceae</taxon>
        <taxon>Bangiales</taxon>
        <taxon>Bangiaceae</taxon>
        <taxon>Pyropia</taxon>
    </lineage>
</organism>
<protein>
    <submittedName>
        <fullName evidence="1">Uncharacterized protein</fullName>
    </submittedName>
</protein>
<accession>A0ACC3BZX3</accession>
<gene>
    <name evidence="1" type="ORF">I4F81_005625</name>
</gene>
<keyword evidence="2" id="KW-1185">Reference proteome</keyword>
<reference evidence="1" key="1">
    <citation type="submission" date="2019-11" db="EMBL/GenBank/DDBJ databases">
        <title>Nori genome reveals adaptations in red seaweeds to the harsh intertidal environment.</title>
        <authorList>
            <person name="Wang D."/>
            <person name="Mao Y."/>
        </authorList>
    </citation>
    <scope>NUCLEOTIDE SEQUENCE</scope>
    <source>
        <tissue evidence="1">Gametophyte</tissue>
    </source>
</reference>
<sequence length="187" mass="19073">MALLDPGAVVGGASPLLEASFGGGPRPPSLPPPPHNESADGVAATIDGRIGGGSALRSGDTAVLIDTPPVPGDPSPGWSAGATATDGGNGEDAFRQYFWRPDMDGLRPMGEHQAAVLARQEAFIGRLAALLVRLTLAGVAVQVAGLRSLSRAQAIEFGLEWEREDGVEGYVVVVDAAGTHAAAARLY</sequence>
<evidence type="ECO:0000313" key="1">
    <source>
        <dbReference type="EMBL" id="KAK1863061.1"/>
    </source>
</evidence>
<name>A0ACC3BZX3_PYRYE</name>
<evidence type="ECO:0000313" key="2">
    <source>
        <dbReference type="Proteomes" id="UP000798662"/>
    </source>
</evidence>